<dbReference type="RefSeq" id="WP_117316501.1">
    <property type="nucleotide sequence ID" value="NZ_QQSW01000006.1"/>
</dbReference>
<dbReference type="InterPro" id="IPR006640">
    <property type="entry name" value="SprT-like_domain"/>
</dbReference>
<proteinExistence type="predicted"/>
<dbReference type="Proteomes" id="UP000294980">
    <property type="component" value="Unassembled WGS sequence"/>
</dbReference>
<dbReference type="OrthoDB" id="267364at2"/>
<comment type="caution">
    <text evidence="2">The sequence shown here is derived from an EMBL/GenBank/DDBJ whole genome shotgun (WGS) entry which is preliminary data.</text>
</comment>
<name>A0A4R2KV90_9GAMM</name>
<evidence type="ECO:0000259" key="1">
    <source>
        <dbReference type="SMART" id="SM00731"/>
    </source>
</evidence>
<reference evidence="2 3" key="1">
    <citation type="submission" date="2019-03" db="EMBL/GenBank/DDBJ databases">
        <title>Genomic Encyclopedia of Type Strains, Phase IV (KMG-IV): sequencing the most valuable type-strain genomes for metagenomic binning, comparative biology and taxonomic classification.</title>
        <authorList>
            <person name="Goeker M."/>
        </authorList>
    </citation>
    <scope>NUCLEOTIDE SEQUENCE [LARGE SCALE GENOMIC DNA]</scope>
    <source>
        <strain evidence="2 3">DSM 23344</strain>
    </source>
</reference>
<dbReference type="GO" id="GO:0006950">
    <property type="term" value="P:response to stress"/>
    <property type="evidence" value="ECO:0007669"/>
    <property type="project" value="UniProtKB-ARBA"/>
</dbReference>
<dbReference type="EMBL" id="SLWX01000001">
    <property type="protein sequence ID" value="TCO78401.1"/>
    <property type="molecule type" value="Genomic_DNA"/>
</dbReference>
<evidence type="ECO:0000313" key="3">
    <source>
        <dbReference type="Proteomes" id="UP000294980"/>
    </source>
</evidence>
<dbReference type="PANTHER" id="PTHR38773:SF1">
    <property type="entry name" value="PROTEIN SPRT"/>
    <property type="match status" value="1"/>
</dbReference>
<dbReference type="Pfam" id="PF10263">
    <property type="entry name" value="SprT-like"/>
    <property type="match status" value="1"/>
</dbReference>
<sequence length="176" mass="19973">MSESASPQTLNAGRCELVREATRRVTEAAATVTGVDLAPVAVDFDLAGRSAGQFIGRGDHCRIRYNPWIFARYFSENLATTVPHEVAHYAVYRAWPGRRVRPHGPEWQGIMRALGVEPAVTFDLDLSGLPRRQQRRHRYHCGCREHELSTTRHNRVSAGRARYACLQCRRELQYLG</sequence>
<dbReference type="AlphaFoldDB" id="A0A4R2KV90"/>
<accession>A0A4R2KV90</accession>
<keyword evidence="3" id="KW-1185">Reference proteome</keyword>
<dbReference type="SMART" id="SM00731">
    <property type="entry name" value="SprT"/>
    <property type="match status" value="1"/>
</dbReference>
<organism evidence="2 3">
    <name type="scientific">Chromatocurvus halotolerans</name>
    <dbReference type="NCBI Taxonomy" id="1132028"/>
    <lineage>
        <taxon>Bacteria</taxon>
        <taxon>Pseudomonadati</taxon>
        <taxon>Pseudomonadota</taxon>
        <taxon>Gammaproteobacteria</taxon>
        <taxon>Cellvibrionales</taxon>
        <taxon>Halieaceae</taxon>
        <taxon>Chromatocurvus</taxon>
    </lineage>
</organism>
<evidence type="ECO:0000313" key="2">
    <source>
        <dbReference type="EMBL" id="TCO78401.1"/>
    </source>
</evidence>
<protein>
    <submittedName>
        <fullName evidence="2">SprT protein</fullName>
    </submittedName>
</protein>
<gene>
    <name evidence="2" type="ORF">EV688_101218</name>
</gene>
<feature type="domain" description="SprT-like" evidence="1">
    <location>
        <begin position="19"/>
        <end position="175"/>
    </location>
</feature>
<dbReference type="PANTHER" id="PTHR38773">
    <property type="entry name" value="PROTEIN SPRT"/>
    <property type="match status" value="1"/>
</dbReference>